<evidence type="ECO:0000313" key="8">
    <source>
        <dbReference type="Proteomes" id="UP000502005"/>
    </source>
</evidence>
<feature type="transmembrane region" description="Helical" evidence="6">
    <location>
        <begin position="315"/>
        <end position="337"/>
    </location>
</feature>
<dbReference type="Proteomes" id="UP000502005">
    <property type="component" value="Plasmid pNE1B"/>
</dbReference>
<feature type="transmembrane region" description="Helical" evidence="6">
    <location>
        <begin position="12"/>
        <end position="31"/>
    </location>
</feature>
<dbReference type="Pfam" id="PF13520">
    <property type="entry name" value="AA_permease_2"/>
    <property type="match status" value="1"/>
</dbReference>
<reference evidence="7 8" key="1">
    <citation type="submission" date="2017-11" db="EMBL/GenBank/DDBJ databases">
        <title>Genome sequence of Pantoea cypripedii NE1.</title>
        <authorList>
            <person name="Nascimento F.X."/>
        </authorList>
    </citation>
    <scope>NUCLEOTIDE SEQUENCE [LARGE SCALE GENOMIC DNA]</scope>
    <source>
        <strain evidence="7 8">NE1</strain>
        <plasmid evidence="8">pne1b</plasmid>
    </source>
</reference>
<dbReference type="GO" id="GO:0022857">
    <property type="term" value="F:transmembrane transporter activity"/>
    <property type="evidence" value="ECO:0007669"/>
    <property type="project" value="InterPro"/>
</dbReference>
<dbReference type="Gene3D" id="1.20.1740.10">
    <property type="entry name" value="Amino acid/polyamine transporter I"/>
    <property type="match status" value="1"/>
</dbReference>
<evidence type="ECO:0000256" key="2">
    <source>
        <dbReference type="ARBA" id="ARBA00022475"/>
    </source>
</evidence>
<evidence type="ECO:0000256" key="4">
    <source>
        <dbReference type="ARBA" id="ARBA00022989"/>
    </source>
</evidence>
<dbReference type="PANTHER" id="PTHR42770">
    <property type="entry name" value="AMINO ACID TRANSPORTER-RELATED"/>
    <property type="match status" value="1"/>
</dbReference>
<feature type="transmembrane region" description="Helical" evidence="6">
    <location>
        <begin position="220"/>
        <end position="241"/>
    </location>
</feature>
<protein>
    <submittedName>
        <fullName evidence="7">Amino acid permease</fullName>
    </submittedName>
</protein>
<feature type="transmembrane region" description="Helical" evidence="6">
    <location>
        <begin position="124"/>
        <end position="142"/>
    </location>
</feature>
<dbReference type="InterPro" id="IPR050367">
    <property type="entry name" value="APC_superfamily"/>
</dbReference>
<gene>
    <name evidence="7" type="ORF">CUN67_25400</name>
</gene>
<sequence>MTNQLKRSIKLPQAIALYVGAVIGAGVLVLPGSAADIAGPASIISWCIVSLLGIPLALTFASLAGKFPDAGGVATYAGNAFNEDIAAVVGWFYFFAAATGEIIIPLTGAYYAANYPGISRGGTYLIAAFILMITVSANIRGLRASGSIALFLSSAVVLMLVFASGAAVPDITRHWSPFMPDGWMSIGQASVFIFYAFFGWEVISHLAEEFVDPERDMRRATLWSVGVVTILYVAIAAAVIGTGTYGTPELNRTAVARLLSGAMGIGAGQVAAIIALVVALGTSNAYIAGASRLGYALARDGAFPRFLGKLDKNGVPVNAVLCVGIFAFIGLGVSWLFDWGVEDLLSVPNALGIATYVIGLGAGYRLLTGKRRFMSLVGGTCCVVLMMFAGLSLLWPLGMALIAVLYRRFNLQKCVR</sequence>
<evidence type="ECO:0000256" key="6">
    <source>
        <dbReference type="SAM" id="Phobius"/>
    </source>
</evidence>
<keyword evidence="7" id="KW-0614">Plasmid</keyword>
<comment type="subcellular location">
    <subcellularLocation>
        <location evidence="1">Cell membrane</location>
        <topology evidence="1">Multi-pass membrane protein</topology>
    </subcellularLocation>
</comment>
<feature type="transmembrane region" description="Helical" evidence="6">
    <location>
        <begin position="149"/>
        <end position="169"/>
    </location>
</feature>
<dbReference type="InterPro" id="IPR002293">
    <property type="entry name" value="AA/rel_permease1"/>
</dbReference>
<evidence type="ECO:0000313" key="7">
    <source>
        <dbReference type="EMBL" id="QGY32325.1"/>
    </source>
</evidence>
<keyword evidence="2" id="KW-1003">Cell membrane</keyword>
<feature type="transmembrane region" description="Helical" evidence="6">
    <location>
        <begin position="43"/>
        <end position="64"/>
    </location>
</feature>
<evidence type="ECO:0000256" key="1">
    <source>
        <dbReference type="ARBA" id="ARBA00004651"/>
    </source>
</evidence>
<keyword evidence="4 6" id="KW-1133">Transmembrane helix</keyword>
<feature type="transmembrane region" description="Helical" evidence="6">
    <location>
        <begin position="379"/>
        <end position="406"/>
    </location>
</feature>
<feature type="transmembrane region" description="Helical" evidence="6">
    <location>
        <begin position="189"/>
        <end position="208"/>
    </location>
</feature>
<evidence type="ECO:0000256" key="5">
    <source>
        <dbReference type="ARBA" id="ARBA00023136"/>
    </source>
</evidence>
<keyword evidence="5 6" id="KW-0472">Membrane</keyword>
<evidence type="ECO:0000256" key="3">
    <source>
        <dbReference type="ARBA" id="ARBA00022692"/>
    </source>
</evidence>
<keyword evidence="3 6" id="KW-0812">Transmembrane</keyword>
<dbReference type="PANTHER" id="PTHR42770:SF13">
    <property type="entry name" value="L-METHIONINE_BRANCHED-CHAIN AMINO ACID EXPORTER YJEH"/>
    <property type="match status" value="1"/>
</dbReference>
<dbReference type="EMBL" id="CP024770">
    <property type="protein sequence ID" value="QGY32325.1"/>
    <property type="molecule type" value="Genomic_DNA"/>
</dbReference>
<dbReference type="PIRSF" id="PIRSF006060">
    <property type="entry name" value="AA_transporter"/>
    <property type="match status" value="1"/>
</dbReference>
<name>A0A6B9GFU8_PANCY</name>
<feature type="transmembrane region" description="Helical" evidence="6">
    <location>
        <begin position="261"/>
        <end position="282"/>
    </location>
</feature>
<dbReference type="AlphaFoldDB" id="A0A6B9GFU8"/>
<organism evidence="7 8">
    <name type="scientific">Pantoea cypripedii</name>
    <name type="common">Pectobacterium cypripedii</name>
    <name type="synonym">Erwinia cypripedii</name>
    <dbReference type="NCBI Taxonomy" id="55209"/>
    <lineage>
        <taxon>Bacteria</taxon>
        <taxon>Pseudomonadati</taxon>
        <taxon>Pseudomonadota</taxon>
        <taxon>Gammaproteobacteria</taxon>
        <taxon>Enterobacterales</taxon>
        <taxon>Erwiniaceae</taxon>
        <taxon>Pantoea</taxon>
    </lineage>
</organism>
<geneLocation type="plasmid" evidence="8">
    <name>pne1b</name>
</geneLocation>
<proteinExistence type="predicted"/>
<dbReference type="GO" id="GO:0005886">
    <property type="term" value="C:plasma membrane"/>
    <property type="evidence" value="ECO:0007669"/>
    <property type="project" value="UniProtKB-SubCell"/>
</dbReference>
<feature type="transmembrane region" description="Helical" evidence="6">
    <location>
        <begin position="85"/>
        <end position="112"/>
    </location>
</feature>
<dbReference type="RefSeq" id="WP_208718219.1">
    <property type="nucleotide sequence ID" value="NZ_CP024770.1"/>
</dbReference>
<feature type="transmembrane region" description="Helical" evidence="6">
    <location>
        <begin position="349"/>
        <end position="367"/>
    </location>
</feature>
<accession>A0A6B9GFU8</accession>